<proteinExistence type="predicted"/>
<keyword evidence="1" id="KW-0804">Transcription</keyword>
<organism evidence="3 4">
    <name type="scientific">Pisum sativum</name>
    <name type="common">Garden pea</name>
    <name type="synonym">Lathyrus oleraceus</name>
    <dbReference type="NCBI Taxonomy" id="3888"/>
    <lineage>
        <taxon>Eukaryota</taxon>
        <taxon>Viridiplantae</taxon>
        <taxon>Streptophyta</taxon>
        <taxon>Embryophyta</taxon>
        <taxon>Tracheophyta</taxon>
        <taxon>Spermatophyta</taxon>
        <taxon>Magnoliopsida</taxon>
        <taxon>eudicotyledons</taxon>
        <taxon>Gunneridae</taxon>
        <taxon>Pentapetalae</taxon>
        <taxon>rosids</taxon>
        <taxon>fabids</taxon>
        <taxon>Fabales</taxon>
        <taxon>Fabaceae</taxon>
        <taxon>Papilionoideae</taxon>
        <taxon>50 kb inversion clade</taxon>
        <taxon>NPAAA clade</taxon>
        <taxon>Hologalegina</taxon>
        <taxon>IRL clade</taxon>
        <taxon>Fabeae</taxon>
        <taxon>Lathyrus</taxon>
    </lineage>
</organism>
<comment type="function">
    <text evidence="1">Transcription factor that specifically binds AT-rich DNA sequences related to the nuclear matrix attachment regions (MARs).</text>
</comment>
<comment type="domain">
    <text evidence="1">The PPC domain mediates interactions between AHL proteins.</text>
</comment>
<evidence type="ECO:0000256" key="1">
    <source>
        <dbReference type="RuleBase" id="RU367031"/>
    </source>
</evidence>
<dbReference type="OrthoDB" id="1449212at2759"/>
<dbReference type="EMBL" id="JAMSHJ010000005">
    <property type="protein sequence ID" value="KAI5412372.1"/>
    <property type="molecule type" value="Genomic_DNA"/>
</dbReference>
<dbReference type="Proteomes" id="UP001058974">
    <property type="component" value="Chromosome 5"/>
</dbReference>
<evidence type="ECO:0000256" key="2">
    <source>
        <dbReference type="SAM" id="MobiDB-lite"/>
    </source>
</evidence>
<comment type="caution">
    <text evidence="3">The sequence shown here is derived from an EMBL/GenBank/DDBJ whole genome shotgun (WGS) entry which is preliminary data.</text>
</comment>
<feature type="compositionally biased region" description="Polar residues" evidence="2">
    <location>
        <begin position="138"/>
        <end position="148"/>
    </location>
</feature>
<dbReference type="SUPFAM" id="SSF117856">
    <property type="entry name" value="AF0104/ALDC/Ptd012-like"/>
    <property type="match status" value="1"/>
</dbReference>
<accession>A0A9D5AHR8</accession>
<protein>
    <recommendedName>
        <fullName evidence="1">AT-hook motif nuclear-localized protein</fullName>
    </recommendedName>
</protein>
<keyword evidence="1" id="KW-0539">Nucleus</keyword>
<keyword evidence="4" id="KW-1185">Reference proteome</keyword>
<feature type="compositionally biased region" description="Low complexity" evidence="2">
    <location>
        <begin position="102"/>
        <end position="114"/>
    </location>
</feature>
<dbReference type="PANTHER" id="PTHR31500:SF57">
    <property type="entry name" value="AT-HOOK MOTIF NUCLEAR-LOCALIZED PROTEIN 10"/>
    <property type="match status" value="1"/>
</dbReference>
<evidence type="ECO:0000313" key="3">
    <source>
        <dbReference type="EMBL" id="KAI5412372.1"/>
    </source>
</evidence>
<dbReference type="PANTHER" id="PTHR31500">
    <property type="entry name" value="AT-HOOK MOTIF NUCLEAR-LOCALIZED PROTEIN 9"/>
    <property type="match status" value="1"/>
</dbReference>
<dbReference type="InterPro" id="IPR039605">
    <property type="entry name" value="AHL"/>
</dbReference>
<feature type="compositionally biased region" description="Polar residues" evidence="2">
    <location>
        <begin position="342"/>
        <end position="367"/>
    </location>
</feature>
<name>A0A9D5AHR8_PEA</name>
<evidence type="ECO:0000313" key="4">
    <source>
        <dbReference type="Proteomes" id="UP001058974"/>
    </source>
</evidence>
<dbReference type="GO" id="GO:0003680">
    <property type="term" value="F:minor groove of adenine-thymine-rich DNA binding"/>
    <property type="evidence" value="ECO:0007669"/>
    <property type="project" value="UniProtKB-UniRule"/>
</dbReference>
<dbReference type="AlphaFoldDB" id="A0A9D5AHR8"/>
<feature type="region of interest" description="Disordered" evidence="2">
    <location>
        <begin position="43"/>
        <end position="154"/>
    </location>
</feature>
<keyword evidence="1" id="KW-0238">DNA-binding</keyword>
<feature type="region of interest" description="Disordered" evidence="2">
    <location>
        <begin position="330"/>
        <end position="367"/>
    </location>
</feature>
<dbReference type="Gramene" id="Psat05G0715400-T1">
    <property type="protein sequence ID" value="KAI5412372.1"/>
    <property type="gene ID" value="KIW84_057154"/>
</dbReference>
<sequence>MEDGDDRLPQLPLGSSFLNQLHIKEEPFETETSFKKRKLLGGDAAMNNSSTFPVPLPLDSSPNLTPKKRKEGPSLTTSSETPTKMRRGRPPGSGSKNRKEGPSPTTSETTSAETPTKKRRPGRPPGYRSKNRKEGPSWTISETTSAETPTKRRRPKFDSHIIELNAGQDVIEVLYNMSVANPSKTVTILSASGPVSDIVDLTPNGPTHSKGKFEIYFMAIKCVADDDGRHCREKATFMVGCKDEKGNLFVNNFVNSLIAAGDVKITATLFNTDAAKKAGARISAIEANIDPATEYCRKVVKEEGSASGFLPTTPPSVADGNMITLTSATTSASNDQDMESPSVGNNCQDMKSPSVGDNCQDMKSPSV</sequence>
<reference evidence="3 4" key="1">
    <citation type="journal article" date="2022" name="Nat. Genet.">
        <title>Improved pea reference genome and pan-genome highlight genomic features and evolutionary characteristics.</title>
        <authorList>
            <person name="Yang T."/>
            <person name="Liu R."/>
            <person name="Luo Y."/>
            <person name="Hu S."/>
            <person name="Wang D."/>
            <person name="Wang C."/>
            <person name="Pandey M.K."/>
            <person name="Ge S."/>
            <person name="Xu Q."/>
            <person name="Li N."/>
            <person name="Li G."/>
            <person name="Huang Y."/>
            <person name="Saxena R.K."/>
            <person name="Ji Y."/>
            <person name="Li M."/>
            <person name="Yan X."/>
            <person name="He Y."/>
            <person name="Liu Y."/>
            <person name="Wang X."/>
            <person name="Xiang C."/>
            <person name="Varshney R.K."/>
            <person name="Ding H."/>
            <person name="Gao S."/>
            <person name="Zong X."/>
        </authorList>
    </citation>
    <scope>NUCLEOTIDE SEQUENCE [LARGE SCALE GENOMIC DNA]</scope>
    <source>
        <strain evidence="3 4">cv. Zhongwan 6</strain>
    </source>
</reference>
<comment type="subcellular location">
    <subcellularLocation>
        <location evidence="1">Nucleus</location>
    </subcellularLocation>
</comment>
<keyword evidence="1" id="KW-0805">Transcription regulation</keyword>
<gene>
    <name evidence="3" type="ORF">KIW84_057154</name>
</gene>
<dbReference type="GO" id="GO:0005634">
    <property type="term" value="C:nucleus"/>
    <property type="evidence" value="ECO:0007669"/>
    <property type="project" value="UniProtKB-SubCell"/>
</dbReference>